<reference evidence="4" key="7">
    <citation type="submission" date="2005-09" db="EMBL/GenBank/DDBJ databases">
        <authorList>
            <person name="Stapleton M."/>
            <person name="Carlson J."/>
            <person name="Chavez C."/>
            <person name="Frise E."/>
            <person name="George R."/>
            <person name="Pacleb J."/>
            <person name="Park S."/>
            <person name="Wan K."/>
            <person name="Yu C."/>
            <person name="Celniker S."/>
        </authorList>
    </citation>
    <scope>NUCLEOTIDE SEQUENCE</scope>
</reference>
<dbReference type="VEuPathDB" id="VectorBase:FBgn0034120"/>
<evidence type="ECO:0000259" key="2">
    <source>
        <dbReference type="PROSITE" id="PS50157"/>
    </source>
</evidence>
<reference evidence="3" key="15">
    <citation type="submission" date="2020-05" db="EMBL/GenBank/DDBJ databases">
        <title>Drosophila melanogaster release 4 sequence.</title>
        <authorList>
            <consortium name="Berkeley Drosophila Genome Project"/>
            <person name="Celniker S."/>
            <person name="Carlson J."/>
            <person name="Wan K."/>
            <person name="Pfeiffer B."/>
            <person name="Frise E."/>
            <person name="George R."/>
            <person name="Hoskins R."/>
            <person name="Stapleton M."/>
            <person name="Pacleb J."/>
            <person name="Park S."/>
            <person name="Svirskas R."/>
            <person name="Smith E."/>
            <person name="Yu C."/>
            <person name="Rubin G."/>
        </authorList>
    </citation>
    <scope>NUCLEOTIDE SEQUENCE</scope>
</reference>
<evidence type="ECO:0000256" key="1">
    <source>
        <dbReference type="PROSITE-ProRule" id="PRU00042"/>
    </source>
</evidence>
<keyword evidence="1" id="KW-0863">Zinc-finger</keyword>
<reference evidence="3" key="12">
    <citation type="journal article" date="2015" name="G3 (Bethesda)">
        <title>Gene Model Annotations for Drosophila melanogaster: The Rule-Benders.</title>
        <authorList>
            <consortium name="FlyBase Consortium"/>
            <person name="Crosby M.A."/>
            <person name="Gramates L.S."/>
            <person name="Dos Santos G."/>
            <person name="Matthews B.B."/>
            <person name="St Pierre S.E."/>
            <person name="Zhou P."/>
            <person name="Schroeder A.J."/>
            <person name="Falls K."/>
            <person name="Emmert D.B."/>
            <person name="Russo S.M."/>
            <person name="Gelbart W.M."/>
            <person name="null"/>
        </authorList>
    </citation>
    <scope>NUCLEOTIDE SEQUENCE</scope>
</reference>
<dbReference type="OrthoDB" id="6077919at2759"/>
<dbReference type="DNASU" id="36832"/>
<dbReference type="UCSC" id="CG15710-RA">
    <property type="organism name" value="d. melanogaster"/>
</dbReference>
<gene>
    <name evidence="3" type="primary">Dmel\CG15710</name>
    <name evidence="4 5" type="ORF">CG15710</name>
    <name evidence="3" type="ORF">Dmel_CG15710</name>
</gene>
<reference evidence="3 6" key="4">
    <citation type="journal article" date="2002" name="Genome Biol.">
        <title>The transposable elements of the Drosophila melanogaster euchromatin: a genomics perspective.</title>
        <authorList>
            <person name="Kaminker J.S."/>
            <person name="Bergman C.M."/>
            <person name="Kronmiller B."/>
            <person name="Carlson J."/>
            <person name="Svirskas R."/>
            <person name="Patel S."/>
            <person name="Frise E."/>
            <person name="Wheeler D.A."/>
            <person name="Lewis S.E."/>
            <person name="Rubin G.M."/>
            <person name="Ashburner M."/>
            <person name="Celniker S.E."/>
        </authorList>
    </citation>
    <scope>NUCLEOTIDE SEQUENCE [LARGE SCALE GENOMIC DNA]</scope>
    <source>
        <strain evidence="6">Berkeley</strain>
    </source>
</reference>
<reference evidence="3" key="14">
    <citation type="submission" date="2020-04" db="EMBL/GenBank/DDBJ databases">
        <authorList>
            <consortium name="FlyBase"/>
        </authorList>
    </citation>
    <scope>NUCLEOTIDE SEQUENCE</scope>
</reference>
<dbReference type="BioGRID-ORCS" id="36832">
    <property type="hits" value="0 hits in 1 CRISPR screen"/>
</dbReference>
<reference evidence="3" key="8">
    <citation type="submission" date="2006-08" db="EMBL/GenBank/DDBJ databases">
        <authorList>
            <person name="Celniker S."/>
            <person name="Carlson J."/>
            <person name="Wan K."/>
            <person name="Frise E."/>
            <person name="Hoskins R."/>
            <person name="Park S."/>
            <person name="Svirskas R."/>
            <person name="Rubin G."/>
        </authorList>
    </citation>
    <scope>NUCLEOTIDE SEQUENCE</scope>
</reference>
<dbReference type="FunCoup" id="Q4V6W7">
    <property type="interactions" value="1"/>
</dbReference>
<feature type="domain" description="C2H2-type" evidence="2">
    <location>
        <begin position="92"/>
        <end position="119"/>
    </location>
</feature>
<reference evidence="3 6" key="1">
    <citation type="journal article" date="2000" name="Science">
        <title>The genome sequence of Drosophila melanogaster.</title>
        <authorList>
            <person name="Adams M.D."/>
            <person name="Celniker S.E."/>
            <person name="Holt R.A."/>
            <person name="Evans C.A."/>
            <person name="Gocayne J.D."/>
            <person name="Amanatides P.G."/>
            <person name="Scherer S.E."/>
            <person name="Li P.W."/>
            <person name="Hoskins R.A."/>
            <person name="Galle R.F."/>
            <person name="George R.A."/>
            <person name="Lewis S.E."/>
            <person name="Richards S."/>
            <person name="Ashburner M."/>
            <person name="Henderson S.N."/>
            <person name="Sutton G.G."/>
            <person name="Wortman J.R."/>
            <person name="Yandell M.D."/>
            <person name="Zhang Q."/>
            <person name="Chen L.X."/>
            <person name="Brandon R.C."/>
            <person name="Rogers Y.H."/>
            <person name="Blazej R.G."/>
            <person name="Champe M."/>
            <person name="Pfeiffer B.D."/>
            <person name="Wan K.H."/>
            <person name="Doyle C."/>
            <person name="Baxter E.G."/>
            <person name="Helt G."/>
            <person name="Nelson C.R."/>
            <person name="Gabor G.L."/>
            <person name="Abril J.F."/>
            <person name="Agbayani A."/>
            <person name="An H.J."/>
            <person name="Andrews-Pfannkoch C."/>
            <person name="Baldwin D."/>
            <person name="Ballew R.M."/>
            <person name="Basu A."/>
            <person name="Baxendale J."/>
            <person name="Bayraktaroglu L."/>
            <person name="Beasley E.M."/>
            <person name="Beeson K.Y."/>
            <person name="Benos P.V."/>
            <person name="Berman B.P."/>
            <person name="Bhandari D."/>
            <person name="Bolshakov S."/>
            <person name="Borkova D."/>
            <person name="Botchan M.R."/>
            <person name="Bouck J."/>
            <person name="Brokstein P."/>
            <person name="Brottier P."/>
            <person name="Burtis K.C."/>
            <person name="Busam D.A."/>
            <person name="Butler H."/>
            <person name="Cadieu E."/>
            <person name="Center A."/>
            <person name="Chandra I."/>
            <person name="Cherry J.M."/>
            <person name="Cawley S."/>
            <person name="Dahlke C."/>
            <person name="Davenport L.B."/>
            <person name="Davies P."/>
            <person name="de Pablos B."/>
            <person name="Delcher A."/>
            <person name="Deng Z."/>
            <person name="Mays A.D."/>
            <person name="Dew I."/>
            <person name="Dietz S.M."/>
            <person name="Dodson K."/>
            <person name="Doup L.E."/>
            <person name="Downes M."/>
            <person name="Dugan-Rocha S."/>
            <person name="Dunkov B.C."/>
            <person name="Dunn P."/>
            <person name="Durbin K.J."/>
            <person name="Evangelista C.C."/>
            <person name="Ferraz C."/>
            <person name="Ferriera S."/>
            <person name="Fleischmann W."/>
            <person name="Fosler C."/>
            <person name="Gabrielian A.E."/>
            <person name="Garg N.S."/>
            <person name="Gelbart W.M."/>
            <person name="Glasser K."/>
            <person name="Glodek A."/>
            <person name="Gong F."/>
            <person name="Gorrell J.H."/>
            <person name="Gu Z."/>
            <person name="Guan P."/>
            <person name="Harris M."/>
            <person name="Harris N.L."/>
            <person name="Harvey D."/>
            <person name="Heiman T.J."/>
            <person name="Hernandez J.R."/>
            <person name="Houck J."/>
            <person name="Hostin D."/>
            <person name="Houston K.A."/>
            <person name="Howland T.J."/>
            <person name="Wei M.H."/>
            <person name="Ibegwam C."/>
            <person name="Jalali M."/>
            <person name="Kalush F."/>
            <person name="Karpen G.H."/>
            <person name="Ke Z."/>
            <person name="Kennison J.A."/>
            <person name="Ketchum K.A."/>
            <person name="Kimmel B.E."/>
            <person name="Kodira C.D."/>
            <person name="Kraft C."/>
            <person name="Kravitz S."/>
            <person name="Kulp D."/>
            <person name="Lai Z."/>
            <person name="Lasko P."/>
            <person name="Lei Y."/>
            <person name="Levitsky A.A."/>
            <person name="Li J."/>
            <person name="Li Z."/>
            <person name="Liang Y."/>
            <person name="Lin X."/>
            <person name="Liu X."/>
            <person name="Mattei B."/>
            <person name="McIntosh T.C."/>
            <person name="McLeod M.P."/>
            <person name="McPherson D."/>
            <person name="Merkulov G."/>
            <person name="Milshina N.V."/>
            <person name="Mobarry C."/>
            <person name="Morris J."/>
            <person name="Moshrefi A."/>
            <person name="Mount S.M."/>
            <person name="Moy M."/>
            <person name="Murphy B."/>
            <person name="Murphy L."/>
            <person name="Muzny D.M."/>
            <person name="Nelson D.L."/>
            <person name="Nelson D.R."/>
            <person name="Nelson K.A."/>
            <person name="Nixon K."/>
            <person name="Nusskern D.R."/>
            <person name="Pacleb J.M."/>
            <person name="Palazzolo M."/>
            <person name="Pittman G.S."/>
            <person name="Pan S."/>
            <person name="Pollard J."/>
            <person name="Puri V."/>
            <person name="Reese M.G."/>
            <person name="Reinert K."/>
            <person name="Remington K."/>
            <person name="Saunders R.D."/>
            <person name="Scheeler F."/>
            <person name="Shen H."/>
            <person name="Shue B.C."/>
            <person name="Siden-Kiamos I."/>
            <person name="Simpson M."/>
            <person name="Skupski M.P."/>
            <person name="Smith T."/>
            <person name="Spier E."/>
            <person name="Spradling A.C."/>
            <person name="Stapleton M."/>
            <person name="Strong R."/>
            <person name="Sun E."/>
            <person name="Svirskas R."/>
            <person name="Tector C."/>
            <person name="Turner R."/>
            <person name="Venter E."/>
            <person name="Wang A.H."/>
            <person name="Wang X."/>
            <person name="Wang Z.Y."/>
            <person name="Wassarman D.A."/>
            <person name="Weinstock G.M."/>
            <person name="Weissenbach J."/>
            <person name="Williams S.M."/>
            <person name="WoodageT"/>
            <person name="Worley K.C."/>
            <person name="Wu D."/>
            <person name="Yang S."/>
            <person name="Yao Q.A."/>
            <person name="Ye J."/>
            <person name="Yeh R.F."/>
            <person name="Zaveri J.S."/>
            <person name="Zhan M."/>
            <person name="Zhang G."/>
            <person name="Zhao Q."/>
            <person name="Zheng L."/>
            <person name="Zheng X.H."/>
            <person name="Zhong F.N."/>
            <person name="Zhong W."/>
            <person name="Zhou X."/>
            <person name="Zhu S."/>
            <person name="Zhu X."/>
            <person name="Smith H.O."/>
            <person name="Gibbs R.A."/>
            <person name="Myers E.W."/>
            <person name="Rubin G.M."/>
            <person name="Venter J.C."/>
        </authorList>
    </citation>
    <scope>NUCLEOTIDE SEQUENCE [LARGE SCALE GENOMIC DNA]</scope>
    <source>
        <strain evidence="6">Berkeley</strain>
    </source>
</reference>
<reference evidence="3" key="13">
    <citation type="journal article" date="2015" name="Genome Res.">
        <title>The Release 6 reference sequence of the Drosophila melanogaster genome.</title>
        <authorList>
            <person name="Hoskins R.A."/>
            <person name="Carlson J.W."/>
            <person name="Wan K.H."/>
            <person name="Park S."/>
            <person name="Mendez I."/>
            <person name="Galle S.E."/>
            <person name="Booth B.W."/>
            <person name="Pfeiffer B.D."/>
            <person name="George R.A."/>
            <person name="Svirskas R."/>
            <person name="Krzywinski M."/>
            <person name="Schein J."/>
            <person name="Accardo M.C."/>
            <person name="Damia E."/>
            <person name="Messina G."/>
            <person name="Mendez-Lago M."/>
            <person name="de Pablos B."/>
            <person name="Demakova O.V."/>
            <person name="Andreyeva E.N."/>
            <person name="Boldyreva L.V."/>
            <person name="Marra M."/>
            <person name="Carvalho A.B."/>
            <person name="Dimitri P."/>
            <person name="Villasante A."/>
            <person name="Zhimulev I.F."/>
            <person name="Rubin G.M."/>
            <person name="Karpen G.H."/>
            <person name="Celniker S.E."/>
        </authorList>
    </citation>
    <scope>NUCLEOTIDE SEQUENCE</scope>
</reference>
<proteinExistence type="evidence at transcript level"/>
<dbReference type="GO" id="GO:0008270">
    <property type="term" value="F:zinc ion binding"/>
    <property type="evidence" value="ECO:0007669"/>
    <property type="project" value="UniProtKB-KW"/>
</dbReference>
<dbReference type="Bgee" id="FBgn0034120">
    <property type="expression patterns" value="Expressed in spermatocyte in testis and 4 other cell types or tissues"/>
</dbReference>
<reference evidence="3 6" key="3">
    <citation type="journal article" date="2002" name="Genome Biol.">
        <title>Annotation of the Drosophila melanogaster euchromatic genome: a systematic review.</title>
        <authorList>
            <person name="Misra S."/>
            <person name="Crosby M.A."/>
            <person name="Mungall C.J."/>
            <person name="Matthews B.B."/>
            <person name="Campbell K.S."/>
            <person name="Hradecky P."/>
            <person name="Huang Y."/>
            <person name="Kaminker J.S."/>
            <person name="Millburn G.H."/>
            <person name="Prochnik S.E."/>
            <person name="Smith C.D."/>
            <person name="Tupy J.L."/>
            <person name="Whitfied E.J."/>
            <person name="Bayraktaroglu L."/>
            <person name="Berman B.P."/>
            <person name="Bettencourt B.R."/>
            <person name="Celniker S.E."/>
            <person name="de Grey A.D."/>
            <person name="Drysdale R.A."/>
            <person name="Harris N.L."/>
            <person name="Richter J."/>
            <person name="Russo S."/>
            <person name="Schroeder A.J."/>
            <person name="Shu S.Q."/>
            <person name="Stapleton M."/>
            <person name="Yamada C."/>
            <person name="Ashburner M."/>
            <person name="Gelbart W.M."/>
            <person name="Rubin G.M."/>
            <person name="Lewis S.E."/>
        </authorList>
    </citation>
    <scope>GENOME REANNOTATION</scope>
    <source>
        <strain evidence="6">Berkeley</strain>
    </source>
</reference>
<evidence type="ECO:0000313" key="4">
    <source>
        <dbReference type="EMBL" id="AAY51583.1"/>
    </source>
</evidence>
<protein>
    <submittedName>
        <fullName evidence="4">IP01184p</fullName>
    </submittedName>
</protein>
<evidence type="ECO:0000313" key="6">
    <source>
        <dbReference type="Proteomes" id="UP000000803"/>
    </source>
</evidence>
<dbReference type="AlphaFoldDB" id="Q4V6W7"/>
<reference evidence="3 6" key="6">
    <citation type="journal article" date="2005" name="PLoS Comput. Biol.">
        <title>Combined evidence annotation of transposable elements in genome sequences.</title>
        <authorList>
            <person name="Quesneville H."/>
            <person name="Bergman C.M."/>
            <person name="Andrieu O."/>
            <person name="Autard D."/>
            <person name="Nouaud D."/>
            <person name="Ashburner M."/>
            <person name="Anxolabehere D."/>
        </authorList>
    </citation>
    <scope>NUCLEOTIDE SEQUENCE [LARGE SCALE GENOMIC DNA]</scope>
    <source>
        <strain evidence="6">Berkeley</strain>
    </source>
</reference>
<dbReference type="eggNOG" id="KOG1721">
    <property type="taxonomic scope" value="Eukaryota"/>
</dbReference>
<dbReference type="PaxDb" id="7227-FBpp0086313"/>
<keyword evidence="6" id="KW-1185">Reference proteome</keyword>
<dbReference type="FlyBase" id="FBgn0034120">
    <property type="gene designation" value="CG15710"/>
</dbReference>
<dbReference type="KEGG" id="dme:Dmel_CG15710"/>
<evidence type="ECO:0000313" key="5">
    <source>
        <dbReference type="FlyBase" id="FBgn0034120"/>
    </source>
</evidence>
<dbReference type="OMA" id="VTRRYAC"/>
<reference evidence="3 6" key="5">
    <citation type="journal article" date="2002" name="Genome Biol.">
        <title>Heterochromatic sequences in a Drosophila whole-genome shotgun assembly.</title>
        <authorList>
            <person name="Hoskins R.A."/>
            <person name="Smith C.D."/>
            <person name="Carlson J.W."/>
            <person name="Carvalho A.B."/>
            <person name="Halpern A."/>
            <person name="Kaminker J.S."/>
            <person name="Kennedy C."/>
            <person name="Mungall C.J."/>
            <person name="Sullivan B.A."/>
            <person name="Sutton G.G."/>
            <person name="Yasuhara J.C."/>
            <person name="Wakimoto B.T."/>
            <person name="Myers E.W."/>
            <person name="Celniker S.E."/>
            <person name="Rubin G.M."/>
            <person name="Karpen G.H."/>
        </authorList>
    </citation>
    <scope>NUCLEOTIDE SEQUENCE [LARGE SCALE GENOMIC DNA]</scope>
    <source>
        <strain evidence="6">Berkeley</strain>
    </source>
</reference>
<sequence>MTSAGNWISEELEPATLLSIQEDNGIVTKVYVAPCLQPIKEEKVFLEDNTQRFHCPLCSNVIRTAGAYKVHLMACQRRLARMMKDVPDVSQHQCNICKKIFSSVDALIGHRLLHGSPSMNRTCASCHVKFGTDLEYRTHLESHLIPCESTDESYEGAYTITKTFNCVFCRTEFKACFKPGQVTRRYACDACIVRLKAQEEEKKILGKRRPELICDRCGKKYKYEGFLHRHLKTCQMPDKCKRKREIEITEVSEVTFTEVVQSFNN</sequence>
<dbReference type="SUPFAM" id="SSF57667">
    <property type="entry name" value="beta-beta-alpha zinc fingers"/>
    <property type="match status" value="1"/>
</dbReference>
<accession>Q4V6W7</accession>
<dbReference type="HOGENOM" id="CLU_1074670_0_0_1"/>
<dbReference type="STRING" id="7227.FBpp0086313"/>
<name>Q4V6W7_DROME</name>
<reference evidence="3 6" key="10">
    <citation type="journal article" date="2007" name="Science">
        <title>Sequence finishing and mapping of Drosophila melanogaster heterochromatin.</title>
        <authorList>
            <person name="Hoskins R.A."/>
            <person name="Carlson J.W."/>
            <person name="Kennedy C."/>
            <person name="Acevedo D."/>
            <person name="Evans-Holm M."/>
            <person name="Frise E."/>
            <person name="Wan K.H."/>
            <person name="Park S."/>
            <person name="Mendez-Lago M."/>
            <person name="Rossi F."/>
            <person name="Villasante A."/>
            <person name="Dimitri P."/>
            <person name="Karpen G.H."/>
            <person name="Celniker S.E."/>
        </authorList>
    </citation>
    <scope>NUCLEOTIDE SEQUENCE [LARGE SCALE GENOMIC DNA]</scope>
    <source>
        <strain evidence="6">Berkeley</strain>
    </source>
</reference>
<dbReference type="IntAct" id="Q4V6W7">
    <property type="interactions" value="10"/>
</dbReference>
<dbReference type="InterPro" id="IPR036236">
    <property type="entry name" value="Znf_C2H2_sf"/>
</dbReference>
<dbReference type="GO" id="GO:0000977">
    <property type="term" value="F:RNA polymerase II transcription regulatory region sequence-specific DNA binding"/>
    <property type="evidence" value="ECO:0000318"/>
    <property type="project" value="GO_Central"/>
</dbReference>
<reference evidence="3 6" key="9">
    <citation type="journal article" date="2007" name="Science">
        <title>The Release 5.1 annotation of Drosophila melanogaster heterochromatin.</title>
        <authorList>
            <person name="Smith C.D."/>
            <person name="Shu S."/>
            <person name="Mungall C.J."/>
            <person name="Karpen G.H."/>
        </authorList>
    </citation>
    <scope>NUCLEOTIDE SEQUENCE [LARGE SCALE GENOMIC DNA]</scope>
    <source>
        <strain evidence="6">Berkeley</strain>
    </source>
</reference>
<dbReference type="GO" id="GO:0006357">
    <property type="term" value="P:regulation of transcription by RNA polymerase II"/>
    <property type="evidence" value="ECO:0000318"/>
    <property type="project" value="GO_Central"/>
</dbReference>
<dbReference type="EMBL" id="BT022189">
    <property type="protein sequence ID" value="AAY51583.1"/>
    <property type="molecule type" value="mRNA"/>
</dbReference>
<dbReference type="EMBL" id="AE013599">
    <property type="protein sequence ID" value="AAF58005.1"/>
    <property type="molecule type" value="Genomic_DNA"/>
</dbReference>
<keyword evidence="1" id="KW-0862">Zinc</keyword>
<keyword evidence="1" id="KW-0479">Metal-binding</keyword>
<reference evidence="3 6" key="2">
    <citation type="journal article" date="2002" name="Genome Biol.">
        <title>Finishing a whole-genome shotgun: release 3 of the Drosophila melanogaster euchromatic genome sequence.</title>
        <authorList>
            <person name="Celniker S.E."/>
            <person name="Wheeler D.A."/>
            <person name="Kronmiller B."/>
            <person name="Carlson J.W."/>
            <person name="Halpern A."/>
            <person name="Patel S."/>
            <person name="Adams M."/>
            <person name="Champe M."/>
            <person name="Dugan S.P."/>
            <person name="Frise E."/>
            <person name="Hodgson A."/>
            <person name="George R.A."/>
            <person name="Hoskins R.A."/>
            <person name="Laverty T."/>
            <person name="Muzny D.M."/>
            <person name="Nelson C.R."/>
            <person name="Pacleb J.M."/>
            <person name="Park S."/>
            <person name="Pfeiffer B.D."/>
            <person name="Richards S."/>
            <person name="Sodergren E.J."/>
            <person name="Svirskas R."/>
            <person name="Tabor P.E."/>
            <person name="Wan K."/>
            <person name="Stapleton M."/>
            <person name="Sutton G.G."/>
            <person name="Venter C."/>
            <person name="Weinstock G."/>
            <person name="Scherer S.E."/>
            <person name="Myers E.W."/>
            <person name="Gibbs R.A."/>
            <person name="Rubin G.M."/>
        </authorList>
    </citation>
    <scope>NUCLEOTIDE SEQUENCE [LARGE SCALE GENOMIC DNA]</scope>
    <source>
        <strain evidence="6">Berkeley</strain>
    </source>
</reference>
<evidence type="ECO:0000313" key="3">
    <source>
        <dbReference type="EMBL" id="AAF58005.1"/>
    </source>
</evidence>
<dbReference type="SMART" id="SM00355">
    <property type="entry name" value="ZnF_C2H2"/>
    <property type="match status" value="4"/>
</dbReference>
<dbReference type="PROSITE" id="PS00028">
    <property type="entry name" value="ZINC_FINGER_C2H2_1"/>
    <property type="match status" value="2"/>
</dbReference>
<dbReference type="Proteomes" id="UP000000803">
    <property type="component" value="Chromosome 2R"/>
</dbReference>
<reference evidence="3" key="11">
    <citation type="journal article" date="2015" name="G3 (Bethesda)">
        <title>Gene Model Annotations for Drosophila melanogaster: Impact of High-Throughput Data.</title>
        <authorList>
            <consortium name="FlyBase Consortium"/>
            <person name="Matthews B.B."/>
            <person name="Dos Santos G."/>
            <person name="Crosby M.A."/>
            <person name="Emmert D.B."/>
            <person name="St Pierre S.E."/>
            <person name="Gramates L.S."/>
            <person name="Zhou P."/>
            <person name="Schroeder A.J."/>
            <person name="Falls K."/>
            <person name="Strelets V."/>
            <person name="Russo S.M."/>
            <person name="Gelbart W.M."/>
            <person name="null"/>
        </authorList>
    </citation>
    <scope>NUCLEOTIDE SEQUENCE</scope>
</reference>
<dbReference type="PROSITE" id="PS50157">
    <property type="entry name" value="ZINC_FINGER_C2H2_2"/>
    <property type="match status" value="1"/>
</dbReference>
<dbReference type="Gene3D" id="3.30.160.60">
    <property type="entry name" value="Classic Zinc Finger"/>
    <property type="match status" value="1"/>
</dbReference>
<dbReference type="GO" id="GO:0005634">
    <property type="term" value="C:nucleus"/>
    <property type="evidence" value="ECO:0000318"/>
    <property type="project" value="GO_Central"/>
</dbReference>
<dbReference type="InterPro" id="IPR013087">
    <property type="entry name" value="Znf_C2H2_type"/>
</dbReference>
<dbReference type="GeneID" id="36832"/>
<dbReference type="InParanoid" id="Q4V6W7"/>
<organism evidence="4">
    <name type="scientific">Drosophila melanogaster</name>
    <name type="common">Fruit fly</name>
    <dbReference type="NCBI Taxonomy" id="7227"/>
    <lineage>
        <taxon>Eukaryota</taxon>
        <taxon>Metazoa</taxon>
        <taxon>Ecdysozoa</taxon>
        <taxon>Arthropoda</taxon>
        <taxon>Hexapoda</taxon>
        <taxon>Insecta</taxon>
        <taxon>Pterygota</taxon>
        <taxon>Neoptera</taxon>
        <taxon>Endopterygota</taxon>
        <taxon>Diptera</taxon>
        <taxon>Brachycera</taxon>
        <taxon>Muscomorpha</taxon>
        <taxon>Ephydroidea</taxon>
        <taxon>Drosophilidae</taxon>
        <taxon>Drosophila</taxon>
        <taxon>Sophophora</taxon>
    </lineage>
</organism>
<dbReference type="GO" id="GO:0000981">
    <property type="term" value="F:DNA-binding transcription factor activity, RNA polymerase II-specific"/>
    <property type="evidence" value="ECO:0000318"/>
    <property type="project" value="GO_Central"/>
</dbReference>
<dbReference type="AGR" id="FB:FBgn0034120"/>
<dbReference type="RefSeq" id="NP_611122.1">
    <property type="nucleotide sequence ID" value="NM_137278.2"/>
</dbReference>